<organism evidence="2">
    <name type="scientific">Brassica oleracea</name>
    <name type="common">Wild cabbage</name>
    <dbReference type="NCBI Taxonomy" id="3712"/>
    <lineage>
        <taxon>Eukaryota</taxon>
        <taxon>Viridiplantae</taxon>
        <taxon>Streptophyta</taxon>
        <taxon>Embryophyta</taxon>
        <taxon>Tracheophyta</taxon>
        <taxon>Spermatophyta</taxon>
        <taxon>Magnoliopsida</taxon>
        <taxon>eudicotyledons</taxon>
        <taxon>Gunneridae</taxon>
        <taxon>Pentapetalae</taxon>
        <taxon>rosids</taxon>
        <taxon>malvids</taxon>
        <taxon>Brassicales</taxon>
        <taxon>Brassicaceae</taxon>
        <taxon>Brassiceae</taxon>
        <taxon>Brassica</taxon>
    </lineage>
</organism>
<protein>
    <submittedName>
        <fullName evidence="2">Uncharacterized protein</fullName>
    </submittedName>
</protein>
<reference evidence="2" key="1">
    <citation type="submission" date="2018-11" db="EMBL/GenBank/DDBJ databases">
        <authorList>
            <consortium name="Genoscope - CEA"/>
            <person name="William W."/>
        </authorList>
    </citation>
    <scope>NUCLEOTIDE SEQUENCE</scope>
</reference>
<evidence type="ECO:0000313" key="2">
    <source>
        <dbReference type="EMBL" id="VDD30518.1"/>
    </source>
</evidence>
<feature type="compositionally biased region" description="Polar residues" evidence="1">
    <location>
        <begin position="196"/>
        <end position="205"/>
    </location>
</feature>
<dbReference type="AlphaFoldDB" id="A0A3P6DUL5"/>
<evidence type="ECO:0000256" key="1">
    <source>
        <dbReference type="SAM" id="MobiDB-lite"/>
    </source>
</evidence>
<feature type="region of interest" description="Disordered" evidence="1">
    <location>
        <begin position="150"/>
        <end position="169"/>
    </location>
</feature>
<dbReference type="EMBL" id="LR031875">
    <property type="protein sequence ID" value="VDD30518.1"/>
    <property type="molecule type" value="Genomic_DNA"/>
</dbReference>
<proteinExistence type="predicted"/>
<feature type="region of interest" description="Disordered" evidence="1">
    <location>
        <begin position="179"/>
        <end position="205"/>
    </location>
</feature>
<gene>
    <name evidence="2" type="ORF">BOLC9T55841H</name>
</gene>
<sequence>MGEGAQGNATPGVIGFGNEVVGSVGQGDAPPILWDVGMDMTAMGEHRRAQPPPTEGLDDGMMFWARMANECLAVGGDDANVTINDNVGSIVGDTNESARKEDPHGLSPSLVGLDDSEGSYTDSSHADVGPLTQPTKMEAAQGLVLATTKPVAGDNPMETEPIASETLPPMMKLSMFCARKGEGSTNPKEKPKETYSEGSSTEGGC</sequence>
<feature type="compositionally biased region" description="Basic and acidic residues" evidence="1">
    <location>
        <begin position="179"/>
        <end position="195"/>
    </location>
</feature>
<accession>A0A3P6DUL5</accession>
<feature type="region of interest" description="Disordered" evidence="1">
    <location>
        <begin position="92"/>
        <end position="129"/>
    </location>
</feature>
<name>A0A3P6DUL5_BRAOL</name>